<dbReference type="SUPFAM" id="SSF52200">
    <property type="entry name" value="Toll/Interleukin receptor TIR domain"/>
    <property type="match status" value="1"/>
</dbReference>
<evidence type="ECO:0000313" key="2">
    <source>
        <dbReference type="EMBL" id="OQD45705.1"/>
    </source>
</evidence>
<dbReference type="PROSITE" id="PS50104">
    <property type="entry name" value="TIR"/>
    <property type="match status" value="1"/>
</dbReference>
<dbReference type="Gene3D" id="3.40.50.10140">
    <property type="entry name" value="Toll/interleukin-1 receptor homology (TIR) domain"/>
    <property type="match status" value="1"/>
</dbReference>
<comment type="caution">
    <text evidence="2">The sequence shown here is derived from an EMBL/GenBank/DDBJ whole genome shotgun (WGS) entry which is preliminary data.</text>
</comment>
<dbReference type="InterPro" id="IPR000157">
    <property type="entry name" value="TIR_dom"/>
</dbReference>
<protein>
    <recommendedName>
        <fullName evidence="1">TIR domain-containing protein</fullName>
    </recommendedName>
</protein>
<keyword evidence="3" id="KW-1185">Reference proteome</keyword>
<sequence length="326" mass="38234">MWYIHPTEKWIEEVVRLMNEQQLKPENSRFMIAFFSSLDNEYVDYFKNNKDRISSFSGKNFHIFTPLIYEGNIIPDEDWRYMRNEFKTMGIPLKNDPTFIFFSLEGGGVPKPGGWSTYHYYPEFFAGFACSTFDRFPHKLKEAINACIEVKRTHHLAQKLSETFLSENLIWHDRVNHQFKETITRQLPKSTVFISHSSKDKAFVKKLIHELSSDIRFWIDENEILAGADIQQTITNSLRSCDTDYLLLVISRHSTESSWVNFEVSQFMGFADGKNIIPVVLTKEESFPEPIDNLIRRLKYIDFSDESKWSEGIGELRKALQPKGNR</sequence>
<dbReference type="Pfam" id="PF13676">
    <property type="entry name" value="TIR_2"/>
    <property type="match status" value="1"/>
</dbReference>
<evidence type="ECO:0000313" key="3">
    <source>
        <dbReference type="Proteomes" id="UP000242219"/>
    </source>
</evidence>
<dbReference type="Proteomes" id="UP000242219">
    <property type="component" value="Unassembled WGS sequence"/>
</dbReference>
<dbReference type="AlphaFoldDB" id="A0A1V6M013"/>
<dbReference type="EMBL" id="MJUW02000077">
    <property type="protein sequence ID" value="OQD45705.1"/>
    <property type="molecule type" value="Genomic_DNA"/>
</dbReference>
<proteinExistence type="predicted"/>
<organism evidence="2 3">
    <name type="scientific">Candidatus Brocadia sapporoensis</name>
    <dbReference type="NCBI Taxonomy" id="392547"/>
    <lineage>
        <taxon>Bacteria</taxon>
        <taxon>Pseudomonadati</taxon>
        <taxon>Planctomycetota</taxon>
        <taxon>Candidatus Brocadiia</taxon>
        <taxon>Candidatus Brocadiales</taxon>
        <taxon>Candidatus Brocadiaceae</taxon>
        <taxon>Candidatus Brocadia</taxon>
    </lineage>
</organism>
<dbReference type="SMART" id="SM00255">
    <property type="entry name" value="TIR"/>
    <property type="match status" value="1"/>
</dbReference>
<feature type="domain" description="TIR" evidence="1">
    <location>
        <begin position="188"/>
        <end position="320"/>
    </location>
</feature>
<dbReference type="InterPro" id="IPR035897">
    <property type="entry name" value="Toll_tir_struct_dom_sf"/>
</dbReference>
<name>A0A1V6M013_9BACT</name>
<reference evidence="2 3" key="1">
    <citation type="journal article" date="2016" name="Genome Announc.">
        <title>Draft Genome Sequence of the Anaerobic Ammonium-Oxidizing Bacterium 'Candidatus Brocadia sp. 40'.</title>
        <authorList>
            <person name="Ali M."/>
            <person name="Haroon M.F."/>
            <person name="Narita Y."/>
            <person name="Zhang L."/>
            <person name="Rangel Shaw D."/>
            <person name="Okabe S."/>
            <person name="Saikaly P.E."/>
        </authorList>
    </citation>
    <scope>NUCLEOTIDE SEQUENCE [LARGE SCALE GENOMIC DNA]</scope>
    <source>
        <strain evidence="2 3">40</strain>
    </source>
</reference>
<evidence type="ECO:0000259" key="1">
    <source>
        <dbReference type="PROSITE" id="PS50104"/>
    </source>
</evidence>
<gene>
    <name evidence="2" type="ORF">BIY37_06995</name>
</gene>
<dbReference type="GO" id="GO:0007165">
    <property type="term" value="P:signal transduction"/>
    <property type="evidence" value="ECO:0007669"/>
    <property type="project" value="InterPro"/>
</dbReference>
<accession>A0A1V6M013</accession>
<dbReference type="RefSeq" id="WP_070067108.1">
    <property type="nucleotide sequence ID" value="NZ_MJUW02000077.1"/>
</dbReference>